<feature type="compositionally biased region" description="Acidic residues" evidence="6">
    <location>
        <begin position="597"/>
        <end position="608"/>
    </location>
</feature>
<feature type="compositionally biased region" description="Polar residues" evidence="6">
    <location>
        <begin position="1256"/>
        <end position="1266"/>
    </location>
</feature>
<proteinExistence type="inferred from homology"/>
<feature type="transmembrane region" description="Helical" evidence="7">
    <location>
        <begin position="400"/>
        <end position="422"/>
    </location>
</feature>
<dbReference type="PANTHER" id="PTHR11706:SF75">
    <property type="entry name" value="ETHYLENE-INSENSITIVE PROTEIN 2"/>
    <property type="match status" value="1"/>
</dbReference>
<dbReference type="AlphaFoldDB" id="A0AAE1N307"/>
<feature type="transmembrane region" description="Helical" evidence="7">
    <location>
        <begin position="96"/>
        <end position="121"/>
    </location>
</feature>
<evidence type="ECO:0000256" key="2">
    <source>
        <dbReference type="ARBA" id="ARBA00009965"/>
    </source>
</evidence>
<evidence type="ECO:0000313" key="9">
    <source>
        <dbReference type="Proteomes" id="UP001293593"/>
    </source>
</evidence>
<dbReference type="Pfam" id="PF01566">
    <property type="entry name" value="Nramp"/>
    <property type="match status" value="1"/>
</dbReference>
<feature type="compositionally biased region" description="Basic and acidic residues" evidence="6">
    <location>
        <begin position="521"/>
        <end position="532"/>
    </location>
</feature>
<dbReference type="PANTHER" id="PTHR11706">
    <property type="entry name" value="SOLUTE CARRIER PROTEIN FAMILY 11 MEMBER"/>
    <property type="match status" value="1"/>
</dbReference>
<evidence type="ECO:0000256" key="6">
    <source>
        <dbReference type="SAM" id="MobiDB-lite"/>
    </source>
</evidence>
<evidence type="ECO:0000256" key="1">
    <source>
        <dbReference type="ARBA" id="ARBA00004141"/>
    </source>
</evidence>
<comment type="similarity">
    <text evidence="2">Belongs to the NRAMP (TC 2.A.55) family.</text>
</comment>
<evidence type="ECO:0000256" key="4">
    <source>
        <dbReference type="ARBA" id="ARBA00022989"/>
    </source>
</evidence>
<feature type="transmembrane region" description="Helical" evidence="7">
    <location>
        <begin position="241"/>
        <end position="264"/>
    </location>
</feature>
<dbReference type="GO" id="GO:0005384">
    <property type="term" value="F:manganese ion transmembrane transporter activity"/>
    <property type="evidence" value="ECO:0007669"/>
    <property type="project" value="TreeGrafter"/>
</dbReference>
<gene>
    <name evidence="8" type="ORF">QN277_012975</name>
</gene>
<organism evidence="8 9">
    <name type="scientific">Acacia crassicarpa</name>
    <name type="common">northern wattle</name>
    <dbReference type="NCBI Taxonomy" id="499986"/>
    <lineage>
        <taxon>Eukaryota</taxon>
        <taxon>Viridiplantae</taxon>
        <taxon>Streptophyta</taxon>
        <taxon>Embryophyta</taxon>
        <taxon>Tracheophyta</taxon>
        <taxon>Spermatophyta</taxon>
        <taxon>Magnoliopsida</taxon>
        <taxon>eudicotyledons</taxon>
        <taxon>Gunneridae</taxon>
        <taxon>Pentapetalae</taxon>
        <taxon>rosids</taxon>
        <taxon>fabids</taxon>
        <taxon>Fabales</taxon>
        <taxon>Fabaceae</taxon>
        <taxon>Caesalpinioideae</taxon>
        <taxon>mimosoid clade</taxon>
        <taxon>Acacieae</taxon>
        <taxon>Acacia</taxon>
    </lineage>
</organism>
<name>A0AAE1N307_9FABA</name>
<dbReference type="InterPro" id="IPR017187">
    <property type="entry name" value="EIN2"/>
</dbReference>
<evidence type="ECO:0000256" key="5">
    <source>
        <dbReference type="ARBA" id="ARBA00023136"/>
    </source>
</evidence>
<sequence>MNHKMEAETMNANHLPSFLNRSLHAVAPMLMISMGYIDPGKWAATVEGGARFGFDLMAFMLVFNFAAILCQYISARIGVITGKDLAEICRDEYGAWTCMFLGIQTELSVIMLDLNVILGMAHILNLIFGWDLFTCVLLAASSAAFHLLLAIFLDNGKAKVLGLFVAGFVLLFVAFGLIINRPEIPVSTTGVLTKLSGESAFVLMSLLGATIVPHNFYLYSSVVQWHRGSINFSRDAVCHKHVLAIFCVFSGIYLANSMMMSAAANEFNGTGLVLLTFQDALSPMEQVLQSPMALAAFLLFLFISNQTTALAWGLGGEVVVHSFLKLDIPGWLHYATIRVIAVLPALYCVWSAGAEGMYQLLVLTQVVVALQLPSSVIPLFRIATSKSIMGVHKISQIVEFLALIVFIGILGLNIIFIVEMIFGSSNWVDYLRWNVGSGTSASYSVLISIACVLFGLMLWLAITPLKSASAHLDDQAFNCDEAEAMKVLPIESQESDLTETRYHRDASLKVKEPSSTLASDSDLRVTTEEESHSITQLPSPPCYLPTESVSPPNSEALSTAENEISDARLVATKTEELEASAQVKKTVEVEAGTNAERDDDDGDSWEAEDSSKVASAVAPSSTSDGPASFRSLSGKSDEGGIGSLSRLAGLGRATRRQLATILDEFWGELYGYHGQAVNQDAKAKKFDVLSGVDLRVSGSLPKVNASGNDCSEYVASVGSRASDTLMNASLYDSPKFHRIQSSFEPSYSPQRSTSSFRANPSELIDMYMQNSSRKVLDSGERRYFSVRNLPSSEVWDSQPATVHGYQIASYLGRVGRDRIPDNLNGQGKFSSLKSPLTATGASYRDPLAFALGQKPQNGVGVARPPGFENVTISRNPALPSETSCYDFSFPGAADNVGGSVNTKKYHSLPDISGHVIPRRDVFASDKNAAFEGSVSGSARTSYEPLYSNLGSRRGVPLAFDEVSPSKDLKDALSSQLGSDSDTGSLWSKQPFEQFGVAGKIHTVERTEGVGARPSSISQETASVVDMEVKLQSFRHCILRLLKLEGSDWLFRQNGGVDEDLIDRVAAREKFLYEVETRETNSFNFSVTSVPHCGEGCIWRSDLIISFGVWCIHRILELLVMESRPEMWGKYTYVLNRLQGVIDPAFSKPRSVMPPCFCLQIPEAHQQKSSPTFSNGVLPPPPAAKAGRGKFTTAPMILELVKDVEMAISSRKGRTGTAAGDVAFPKGKENVASVLKRYKRRLSNKSSGTVDGGGSRRNLSSGPFNNS</sequence>
<keyword evidence="9" id="KW-1185">Reference proteome</keyword>
<feature type="compositionally biased region" description="Low complexity" evidence="6">
    <location>
        <begin position="612"/>
        <end position="623"/>
    </location>
</feature>
<dbReference type="EMBL" id="JAWXYG010000002">
    <property type="protein sequence ID" value="KAK4281491.1"/>
    <property type="molecule type" value="Genomic_DNA"/>
</dbReference>
<keyword evidence="5 7" id="KW-0472">Membrane</keyword>
<feature type="transmembrane region" description="Helical" evidence="7">
    <location>
        <begin position="442"/>
        <end position="462"/>
    </location>
</feature>
<evidence type="ECO:0000256" key="7">
    <source>
        <dbReference type="SAM" id="Phobius"/>
    </source>
</evidence>
<keyword evidence="3 7" id="KW-0812">Transmembrane</keyword>
<dbReference type="GO" id="GO:0009873">
    <property type="term" value="P:ethylene-activated signaling pathway"/>
    <property type="evidence" value="ECO:0007669"/>
    <property type="project" value="InterPro"/>
</dbReference>
<evidence type="ECO:0000313" key="8">
    <source>
        <dbReference type="EMBL" id="KAK4281491.1"/>
    </source>
</evidence>
<feature type="region of interest" description="Disordered" evidence="6">
    <location>
        <begin position="496"/>
        <end position="560"/>
    </location>
</feature>
<dbReference type="Proteomes" id="UP001293593">
    <property type="component" value="Unassembled WGS sequence"/>
</dbReference>
<dbReference type="GO" id="GO:0015086">
    <property type="term" value="F:cadmium ion transmembrane transporter activity"/>
    <property type="evidence" value="ECO:0007669"/>
    <property type="project" value="TreeGrafter"/>
</dbReference>
<dbReference type="GO" id="GO:0034755">
    <property type="term" value="P:iron ion transmembrane transport"/>
    <property type="evidence" value="ECO:0007669"/>
    <property type="project" value="TreeGrafter"/>
</dbReference>
<dbReference type="InterPro" id="IPR001046">
    <property type="entry name" value="NRAMP_fam"/>
</dbReference>
<feature type="compositionally biased region" description="Basic and acidic residues" evidence="6">
    <location>
        <begin position="498"/>
        <end position="512"/>
    </location>
</feature>
<feature type="transmembrane region" description="Helical" evidence="7">
    <location>
        <begin position="358"/>
        <end position="380"/>
    </location>
</feature>
<reference evidence="8" key="1">
    <citation type="submission" date="2023-10" db="EMBL/GenBank/DDBJ databases">
        <title>Chromosome-level genome of the transformable northern wattle, Acacia crassicarpa.</title>
        <authorList>
            <person name="Massaro I."/>
            <person name="Sinha N.R."/>
            <person name="Poethig S."/>
            <person name="Leichty A.R."/>
        </authorList>
    </citation>
    <scope>NUCLEOTIDE SEQUENCE</scope>
    <source>
        <strain evidence="8">Acra3RX</strain>
        <tissue evidence="8">Leaf</tissue>
    </source>
</reference>
<accession>A0AAE1N307</accession>
<feature type="transmembrane region" description="Helical" evidence="7">
    <location>
        <begin position="199"/>
        <end position="220"/>
    </location>
</feature>
<keyword evidence="4 7" id="KW-1133">Transmembrane helix</keyword>
<evidence type="ECO:0008006" key="10">
    <source>
        <dbReference type="Google" id="ProtNLM"/>
    </source>
</evidence>
<evidence type="ECO:0000256" key="3">
    <source>
        <dbReference type="ARBA" id="ARBA00022692"/>
    </source>
</evidence>
<dbReference type="GO" id="GO:0005886">
    <property type="term" value="C:plasma membrane"/>
    <property type="evidence" value="ECO:0007669"/>
    <property type="project" value="TreeGrafter"/>
</dbReference>
<feature type="region of interest" description="Disordered" evidence="6">
    <location>
        <begin position="576"/>
        <end position="635"/>
    </location>
</feature>
<protein>
    <recommendedName>
        <fullName evidence="10">Ethylene-insensitive protein 2</fullName>
    </recommendedName>
</protein>
<feature type="compositionally biased region" description="Polar residues" evidence="6">
    <location>
        <begin position="547"/>
        <end position="560"/>
    </location>
</feature>
<dbReference type="PRINTS" id="PR00447">
    <property type="entry name" value="NATRESASSCMP"/>
</dbReference>
<feature type="transmembrane region" description="Helical" evidence="7">
    <location>
        <begin position="331"/>
        <end position="352"/>
    </location>
</feature>
<dbReference type="PIRSF" id="PIRSF037378">
    <property type="entry name" value="EIN2"/>
    <property type="match status" value="1"/>
</dbReference>
<feature type="transmembrane region" description="Helical" evidence="7">
    <location>
        <begin position="57"/>
        <end position="75"/>
    </location>
</feature>
<feature type="region of interest" description="Disordered" evidence="6">
    <location>
        <begin position="1236"/>
        <end position="1266"/>
    </location>
</feature>
<feature type="transmembrane region" description="Helical" evidence="7">
    <location>
        <begin position="127"/>
        <end position="153"/>
    </location>
</feature>
<comment type="subcellular location">
    <subcellularLocation>
        <location evidence="1">Membrane</location>
        <topology evidence="1">Multi-pass membrane protein</topology>
    </subcellularLocation>
</comment>
<comment type="caution">
    <text evidence="8">The sequence shown here is derived from an EMBL/GenBank/DDBJ whole genome shotgun (WGS) entry which is preliminary data.</text>
</comment>
<feature type="transmembrane region" description="Helical" evidence="7">
    <location>
        <begin position="160"/>
        <end position="179"/>
    </location>
</feature>